<organism evidence="5 6">
    <name type="scientific">Nisaea acidiphila</name>
    <dbReference type="NCBI Taxonomy" id="1862145"/>
    <lineage>
        <taxon>Bacteria</taxon>
        <taxon>Pseudomonadati</taxon>
        <taxon>Pseudomonadota</taxon>
        <taxon>Alphaproteobacteria</taxon>
        <taxon>Rhodospirillales</taxon>
        <taxon>Thalassobaculaceae</taxon>
        <taxon>Nisaea</taxon>
    </lineage>
</organism>
<proteinExistence type="predicted"/>
<evidence type="ECO:0000256" key="2">
    <source>
        <dbReference type="ARBA" id="ARBA00022803"/>
    </source>
</evidence>
<keyword evidence="2 3" id="KW-0802">TPR repeat</keyword>
<dbReference type="PANTHER" id="PTHR44858:SF1">
    <property type="entry name" value="UDP-N-ACETYLGLUCOSAMINE--PEPTIDE N-ACETYLGLUCOSAMINYLTRANSFERASE SPINDLY-RELATED"/>
    <property type="match status" value="1"/>
</dbReference>
<keyword evidence="1" id="KW-0677">Repeat</keyword>
<accession>A0A9J7AVY8</accession>
<feature type="chain" id="PRO_5039888097" evidence="4">
    <location>
        <begin position="21"/>
        <end position="183"/>
    </location>
</feature>
<evidence type="ECO:0000313" key="5">
    <source>
        <dbReference type="EMBL" id="UUX51286.1"/>
    </source>
</evidence>
<reference evidence="5" key="1">
    <citation type="submission" date="2022-08" db="EMBL/GenBank/DDBJ databases">
        <title>Nisaea acidiphila sp. nov., isolated from a marine algal debris and emended description of the genus Nisaea Urios et al. 2008.</title>
        <authorList>
            <person name="Kwon K."/>
        </authorList>
    </citation>
    <scope>NUCLEOTIDE SEQUENCE</scope>
    <source>
        <strain evidence="5">MEBiC11861</strain>
    </source>
</reference>
<protein>
    <submittedName>
        <fullName evidence="5">Tetratricopeptide repeat protein</fullName>
    </submittedName>
</protein>
<keyword evidence="6" id="KW-1185">Reference proteome</keyword>
<feature type="signal peptide" evidence="4">
    <location>
        <begin position="1"/>
        <end position="20"/>
    </location>
</feature>
<dbReference type="PROSITE" id="PS50005">
    <property type="entry name" value="TPR"/>
    <property type="match status" value="3"/>
</dbReference>
<dbReference type="InterPro" id="IPR050498">
    <property type="entry name" value="Ycf3"/>
</dbReference>
<dbReference type="SUPFAM" id="SSF48452">
    <property type="entry name" value="TPR-like"/>
    <property type="match status" value="1"/>
</dbReference>
<dbReference type="InterPro" id="IPR019734">
    <property type="entry name" value="TPR_rpt"/>
</dbReference>
<gene>
    <name evidence="5" type="ORF">NUH88_06225</name>
</gene>
<dbReference type="Gene3D" id="1.25.40.10">
    <property type="entry name" value="Tetratricopeptide repeat domain"/>
    <property type="match status" value="1"/>
</dbReference>
<evidence type="ECO:0000256" key="3">
    <source>
        <dbReference type="PROSITE-ProRule" id="PRU00339"/>
    </source>
</evidence>
<sequence>MRNLLFAALTLLFCAAPAAADQKDPRLDTLFEELKTVTSVTDARYIEREIWGIWLELDADVEAEMRFNEGLLLMNAGQLEHAIRIFSTVIEVAPDFAEAWNKRATLLYFTGDFAGSVRDIERTLALEPRHFGALSGLGLIYQQLESADGAIKAFTAALEINPHMPHIKDRLDELKEEKAGKPL</sequence>
<dbReference type="RefSeq" id="WP_257770687.1">
    <property type="nucleotide sequence ID" value="NZ_CP102480.1"/>
</dbReference>
<dbReference type="KEGG" id="naci:NUH88_06225"/>
<dbReference type="AlphaFoldDB" id="A0A9J7AVY8"/>
<dbReference type="Pfam" id="PF13181">
    <property type="entry name" value="TPR_8"/>
    <property type="match status" value="1"/>
</dbReference>
<feature type="repeat" description="TPR" evidence="3">
    <location>
        <begin position="63"/>
        <end position="96"/>
    </location>
</feature>
<dbReference type="Pfam" id="PF13432">
    <property type="entry name" value="TPR_16"/>
    <property type="match status" value="1"/>
</dbReference>
<feature type="repeat" description="TPR" evidence="3">
    <location>
        <begin position="131"/>
        <end position="164"/>
    </location>
</feature>
<evidence type="ECO:0000256" key="1">
    <source>
        <dbReference type="ARBA" id="ARBA00022737"/>
    </source>
</evidence>
<dbReference type="PANTHER" id="PTHR44858">
    <property type="entry name" value="TETRATRICOPEPTIDE REPEAT PROTEIN 6"/>
    <property type="match status" value="1"/>
</dbReference>
<dbReference type="SMART" id="SM00028">
    <property type="entry name" value="TPR"/>
    <property type="match status" value="3"/>
</dbReference>
<evidence type="ECO:0000256" key="4">
    <source>
        <dbReference type="SAM" id="SignalP"/>
    </source>
</evidence>
<keyword evidence="4" id="KW-0732">Signal</keyword>
<feature type="repeat" description="TPR" evidence="3">
    <location>
        <begin position="97"/>
        <end position="130"/>
    </location>
</feature>
<dbReference type="InterPro" id="IPR011990">
    <property type="entry name" value="TPR-like_helical_dom_sf"/>
</dbReference>
<evidence type="ECO:0000313" key="6">
    <source>
        <dbReference type="Proteomes" id="UP001060336"/>
    </source>
</evidence>
<name>A0A9J7AVY8_9PROT</name>
<dbReference type="EMBL" id="CP102480">
    <property type="protein sequence ID" value="UUX51286.1"/>
    <property type="molecule type" value="Genomic_DNA"/>
</dbReference>
<dbReference type="Proteomes" id="UP001060336">
    <property type="component" value="Chromosome"/>
</dbReference>